<dbReference type="InterPro" id="IPR053150">
    <property type="entry name" value="Teicoplanin_resist-assoc"/>
</dbReference>
<feature type="transmembrane region" description="Helical" evidence="1">
    <location>
        <begin position="180"/>
        <end position="202"/>
    </location>
</feature>
<dbReference type="PANTHER" id="PTHR36834:SF2">
    <property type="entry name" value="MEMBRANE PROTEIN"/>
    <property type="match status" value="1"/>
</dbReference>
<evidence type="ECO:0000313" key="4">
    <source>
        <dbReference type="Proteomes" id="UP000783588"/>
    </source>
</evidence>
<keyword evidence="1" id="KW-0472">Membrane</keyword>
<reference evidence="3 4" key="1">
    <citation type="submission" date="2021-06" db="EMBL/GenBank/DDBJ databases">
        <authorList>
            <person name="Sun Q."/>
            <person name="Li D."/>
        </authorList>
    </citation>
    <scope>NUCLEOTIDE SEQUENCE [LARGE SCALE GENOMIC DNA]</scope>
    <source>
        <strain evidence="3 4">MSJd-7</strain>
    </source>
</reference>
<dbReference type="InterPro" id="IPR006976">
    <property type="entry name" value="VanZ-like"/>
</dbReference>
<protein>
    <submittedName>
        <fullName evidence="3">VanZ family protein</fullName>
    </submittedName>
</protein>
<comment type="caution">
    <text evidence="3">The sequence shown here is derived from an EMBL/GenBank/DDBJ whole genome shotgun (WGS) entry which is preliminary data.</text>
</comment>
<keyword evidence="4" id="KW-1185">Reference proteome</keyword>
<proteinExistence type="predicted"/>
<feature type="transmembrane region" description="Helical" evidence="1">
    <location>
        <begin position="6"/>
        <end position="24"/>
    </location>
</feature>
<feature type="transmembrane region" description="Helical" evidence="1">
    <location>
        <begin position="117"/>
        <end position="135"/>
    </location>
</feature>
<feature type="domain" description="VanZ-like" evidence="2">
    <location>
        <begin position="44"/>
        <end position="162"/>
    </location>
</feature>
<dbReference type="EMBL" id="JAHLQI010000001">
    <property type="protein sequence ID" value="MBU5489366.1"/>
    <property type="molecule type" value="Genomic_DNA"/>
</dbReference>
<evidence type="ECO:0000313" key="3">
    <source>
        <dbReference type="EMBL" id="MBU5489366.1"/>
    </source>
</evidence>
<feature type="transmembrane region" description="Helical" evidence="1">
    <location>
        <begin position="147"/>
        <end position="168"/>
    </location>
</feature>
<name>A0ABS6ENV3_9FIRM</name>
<feature type="transmembrane region" description="Helical" evidence="1">
    <location>
        <begin position="36"/>
        <end position="60"/>
    </location>
</feature>
<keyword evidence="1" id="KW-0812">Transmembrane</keyword>
<accession>A0ABS6ENV3</accession>
<evidence type="ECO:0000256" key="1">
    <source>
        <dbReference type="SAM" id="Phobius"/>
    </source>
</evidence>
<organism evidence="3 4">
    <name type="scientific">Butyricicoccus intestinisimiae</name>
    <dbReference type="NCBI Taxonomy" id="2841509"/>
    <lineage>
        <taxon>Bacteria</taxon>
        <taxon>Bacillati</taxon>
        <taxon>Bacillota</taxon>
        <taxon>Clostridia</taxon>
        <taxon>Eubacteriales</taxon>
        <taxon>Butyricicoccaceae</taxon>
        <taxon>Butyricicoccus</taxon>
    </lineage>
</organism>
<dbReference type="Pfam" id="PF04892">
    <property type="entry name" value="VanZ"/>
    <property type="match status" value="1"/>
</dbReference>
<feature type="transmembrane region" description="Helical" evidence="1">
    <location>
        <begin position="89"/>
        <end position="110"/>
    </location>
</feature>
<keyword evidence="1" id="KW-1133">Transmembrane helix</keyword>
<evidence type="ECO:0000259" key="2">
    <source>
        <dbReference type="Pfam" id="PF04892"/>
    </source>
</evidence>
<gene>
    <name evidence="3" type="ORF">KQI75_01765</name>
</gene>
<sequence>MILSLFAYYLIGLPMYLLFGCFVYRRYHARQQCSKGFFVGWQLLALLLTMMFSVTGAAGIDNIAYQVQNGGSLIQLFGTNVIPFYHADFMGMLLNTILFIPFGILLPIVWRPCSKKIAVQAGFLLSAAIELSQLFNGRTTDINDLMTNTLGTFLGYILYTLLFHRITWFQAEDSHSKRTMSLSIAWIFIIYICVGSPVLTAWEM</sequence>
<dbReference type="RefSeq" id="WP_216468967.1">
    <property type="nucleotide sequence ID" value="NZ_JAHLQI010000001.1"/>
</dbReference>
<dbReference type="PANTHER" id="PTHR36834">
    <property type="entry name" value="MEMBRANE PROTEIN-RELATED"/>
    <property type="match status" value="1"/>
</dbReference>
<dbReference type="Proteomes" id="UP000783588">
    <property type="component" value="Unassembled WGS sequence"/>
</dbReference>